<accession>A0A1C7MXZ4</accession>
<dbReference type="InParanoid" id="A0A1C7MXZ4"/>
<sequence length="88" mass="10141">MGKNLKINSPIWLASWVQINGIFSRNRVIVAEENAGKDASNIVVVAHFKAIAFHLLNQWSRSFFETYRQHESWYDSSLSLKAPEFCLI</sequence>
<gene>
    <name evidence="1" type="ORF">A0J61_10250</name>
</gene>
<keyword evidence="2" id="KW-1185">Reference proteome</keyword>
<reference evidence="1 2" key="1">
    <citation type="submission" date="2016-03" db="EMBL/GenBank/DDBJ databases">
        <title>Choanephora cucurbitarum.</title>
        <authorList>
            <person name="Min B."/>
            <person name="Park H."/>
            <person name="Park J.-H."/>
            <person name="Shin H.-D."/>
            <person name="Choi I.-G."/>
        </authorList>
    </citation>
    <scope>NUCLEOTIDE SEQUENCE [LARGE SCALE GENOMIC DNA]</scope>
    <source>
        <strain evidence="1 2">KUS-F28377</strain>
    </source>
</reference>
<evidence type="ECO:0000313" key="2">
    <source>
        <dbReference type="Proteomes" id="UP000093000"/>
    </source>
</evidence>
<dbReference type="EMBL" id="LUGH01001087">
    <property type="protein sequence ID" value="OBZ81700.1"/>
    <property type="molecule type" value="Genomic_DNA"/>
</dbReference>
<comment type="caution">
    <text evidence="1">The sequence shown here is derived from an EMBL/GenBank/DDBJ whole genome shotgun (WGS) entry which is preliminary data.</text>
</comment>
<protein>
    <submittedName>
        <fullName evidence="1">Uncharacterized protein</fullName>
    </submittedName>
</protein>
<organism evidence="1 2">
    <name type="scientific">Choanephora cucurbitarum</name>
    <dbReference type="NCBI Taxonomy" id="101091"/>
    <lineage>
        <taxon>Eukaryota</taxon>
        <taxon>Fungi</taxon>
        <taxon>Fungi incertae sedis</taxon>
        <taxon>Mucoromycota</taxon>
        <taxon>Mucoromycotina</taxon>
        <taxon>Mucoromycetes</taxon>
        <taxon>Mucorales</taxon>
        <taxon>Mucorineae</taxon>
        <taxon>Choanephoraceae</taxon>
        <taxon>Choanephoroideae</taxon>
        <taxon>Choanephora</taxon>
    </lineage>
</organism>
<name>A0A1C7MXZ4_9FUNG</name>
<dbReference type="Proteomes" id="UP000093000">
    <property type="component" value="Unassembled WGS sequence"/>
</dbReference>
<dbReference type="AlphaFoldDB" id="A0A1C7MXZ4"/>
<evidence type="ECO:0000313" key="1">
    <source>
        <dbReference type="EMBL" id="OBZ81700.1"/>
    </source>
</evidence>
<proteinExistence type="predicted"/>